<dbReference type="GeneID" id="40266028"/>
<dbReference type="Proteomes" id="UP000302218">
    <property type="component" value="Chromosome"/>
</dbReference>
<dbReference type="SUPFAM" id="SSF50346">
    <property type="entry name" value="PRC-barrel domain"/>
    <property type="match status" value="1"/>
</dbReference>
<dbReference type="Gene3D" id="2.30.30.240">
    <property type="entry name" value="PRC-barrel domain"/>
    <property type="match status" value="1"/>
</dbReference>
<organism evidence="3 4">
    <name type="scientific">Natrinema versiforme</name>
    <dbReference type="NCBI Taxonomy" id="88724"/>
    <lineage>
        <taxon>Archaea</taxon>
        <taxon>Methanobacteriati</taxon>
        <taxon>Methanobacteriota</taxon>
        <taxon>Stenosarchaea group</taxon>
        <taxon>Halobacteria</taxon>
        <taxon>Halobacteriales</taxon>
        <taxon>Natrialbaceae</taxon>
        <taxon>Natrinema</taxon>
    </lineage>
</organism>
<evidence type="ECO:0000256" key="1">
    <source>
        <dbReference type="SAM" id="MobiDB-lite"/>
    </source>
</evidence>
<dbReference type="Pfam" id="PF05239">
    <property type="entry name" value="PRC"/>
    <property type="match status" value="1"/>
</dbReference>
<evidence type="ECO:0000313" key="3">
    <source>
        <dbReference type="EMBL" id="QCS43061.1"/>
    </source>
</evidence>
<dbReference type="PANTHER" id="PTHR38137:SF2">
    <property type="entry name" value="PRC-BARREL DOMAIN-CONTAINING PROTEIN"/>
    <property type="match status" value="1"/>
</dbReference>
<dbReference type="AlphaFoldDB" id="A0A4P8WM42"/>
<dbReference type="PANTHER" id="PTHR38137">
    <property type="entry name" value="PRC-BARREL DOMAIN PROTEIN"/>
    <property type="match status" value="1"/>
</dbReference>
<evidence type="ECO:0000259" key="2">
    <source>
        <dbReference type="Pfam" id="PF05239"/>
    </source>
</evidence>
<gene>
    <name evidence="3" type="ORF">FEJ81_12105</name>
</gene>
<evidence type="ECO:0000313" key="4">
    <source>
        <dbReference type="Proteomes" id="UP000302218"/>
    </source>
</evidence>
<name>A0A4P8WM42_9EURY</name>
<dbReference type="InterPro" id="IPR011033">
    <property type="entry name" value="PRC_barrel-like_sf"/>
</dbReference>
<dbReference type="InterPro" id="IPR027275">
    <property type="entry name" value="PRC-brl_dom"/>
</dbReference>
<feature type="region of interest" description="Disordered" evidence="1">
    <location>
        <begin position="1"/>
        <end position="20"/>
    </location>
</feature>
<protein>
    <submittedName>
        <fullName evidence="3">Photosystem reaction center subunit H</fullName>
    </submittedName>
</protein>
<sequence>MTTVLASTLSDTPVMGSDGTELGTVHNLTMNVETGELRRVLVTPASDDIRGFDRNDDGKIVVPASRMSDLDDYLIVDLTKRESDA</sequence>
<dbReference type="RefSeq" id="WP_138245532.1">
    <property type="nucleotide sequence ID" value="NZ_CP040330.1"/>
</dbReference>
<proteinExistence type="predicted"/>
<accession>A0A4P8WM42</accession>
<dbReference type="EMBL" id="CP040330">
    <property type="protein sequence ID" value="QCS43061.1"/>
    <property type="molecule type" value="Genomic_DNA"/>
</dbReference>
<dbReference type="KEGG" id="nvr:FEJ81_12105"/>
<feature type="domain" description="PRC-barrel" evidence="2">
    <location>
        <begin position="1"/>
        <end position="80"/>
    </location>
</feature>
<reference evidence="4" key="1">
    <citation type="submission" date="2019-05" db="EMBL/GenBank/DDBJ databases">
        <title>Genome sequence and methylation pattern of the halophilic Archaeon Natrinema versiforme BOL5-4.</title>
        <authorList>
            <person name="DasSarma P."/>
            <person name="Anton B.P."/>
            <person name="DasSarma S.L."/>
            <person name="Martinez F.L."/>
            <person name="Guzman D."/>
            <person name="Roberts R.J."/>
            <person name="DasSarma S."/>
        </authorList>
    </citation>
    <scope>NUCLEOTIDE SEQUENCE [LARGE SCALE GENOMIC DNA]</scope>
    <source>
        <strain evidence="4">BOL5-4</strain>
    </source>
</reference>
<dbReference type="OrthoDB" id="85079at2157"/>
<feature type="compositionally biased region" description="Polar residues" evidence="1">
    <location>
        <begin position="1"/>
        <end position="11"/>
    </location>
</feature>